<dbReference type="InterPro" id="IPR042099">
    <property type="entry name" value="ANL_N_sf"/>
</dbReference>
<evidence type="ECO:0000256" key="3">
    <source>
        <dbReference type="ARBA" id="ARBA00022832"/>
    </source>
</evidence>
<name>A0ABT6M8L3_9NOCA</name>
<evidence type="ECO:0000256" key="4">
    <source>
        <dbReference type="ARBA" id="ARBA00023098"/>
    </source>
</evidence>
<reference evidence="7 8" key="1">
    <citation type="submission" date="2023-04" db="EMBL/GenBank/DDBJ databases">
        <title>Forest soil microbial communities from Buena Vista Peninsula, Colon Province, Panama.</title>
        <authorList>
            <person name="Bouskill N."/>
        </authorList>
    </citation>
    <scope>NUCLEOTIDE SEQUENCE [LARGE SCALE GENOMIC DNA]</scope>
    <source>
        <strain evidence="7 8">CFH S0262</strain>
    </source>
</reference>
<dbReference type="Gene3D" id="3.40.50.12780">
    <property type="entry name" value="N-terminal domain of ligase-like"/>
    <property type="match status" value="1"/>
</dbReference>
<dbReference type="RefSeq" id="WP_280759999.1">
    <property type="nucleotide sequence ID" value="NZ_JARXVC010000004.1"/>
</dbReference>
<evidence type="ECO:0000256" key="2">
    <source>
        <dbReference type="ARBA" id="ARBA00022598"/>
    </source>
</evidence>
<sequence>MTTSTASAPRTLCEAFQATTATHSDAVALRTPGDTVVITWRQYAEQVRRIATGLAKLGVRHGDTVGIMLTNRPEFHLVDTGALHAGATPFSVYNTLAAEQLNYVLTNAGNRIMVCEQQFLPVVRKAAEGTAVERIVCVDDAPEGTTSLAELESISNPHFDFESSWRAVEPSDVLTIIYTSGTTGPPKGVELTHANLLAQANAVLEIVGGRPHDRTVSYLPDAHLVNRLVAHYLAITNAVQVTTLADVKHAVTVLPEVRPTILVAVPQVWYKIRAAVGLALTEEPRPTKRKLARWAIGVGRRKARLESDSMPLPRWLLVQHSLADRLILSTIRTKLGLDQVRLAVTGAAPIAPDVVEFVLGLGIPCCEAWGLSETCAAATINPPDAIRIGTVGKAVSAVKLRLADDGELLVAGPTVMKGYRGDPAKTAEAIDADGWLHTGDIGTIDEDGYVRIVDRKKELIINAAGKNMSPSNIEGTIRAASPLIGGAVVIGNDRPYVVALLTLDPDAAAAFATRNGIHDGSPGDLASNPVIRAEIERAVASANERLSRVEQIKKFTLLPVVWEPGGDEFTPTMKLRRGPIDSKYAREIEALYAG</sequence>
<evidence type="ECO:0000313" key="7">
    <source>
        <dbReference type="EMBL" id="MDH6280650.1"/>
    </source>
</evidence>
<dbReference type="PANTHER" id="PTHR43272">
    <property type="entry name" value="LONG-CHAIN-FATTY-ACID--COA LIGASE"/>
    <property type="match status" value="1"/>
</dbReference>
<accession>A0ABT6M8L3</accession>
<organism evidence="7 8">
    <name type="scientific">Prescottella agglutinans</name>
    <dbReference type="NCBI Taxonomy" id="1644129"/>
    <lineage>
        <taxon>Bacteria</taxon>
        <taxon>Bacillati</taxon>
        <taxon>Actinomycetota</taxon>
        <taxon>Actinomycetes</taxon>
        <taxon>Mycobacteriales</taxon>
        <taxon>Nocardiaceae</taxon>
        <taxon>Prescottella</taxon>
    </lineage>
</organism>
<dbReference type="SUPFAM" id="SSF56801">
    <property type="entry name" value="Acetyl-CoA synthetase-like"/>
    <property type="match status" value="1"/>
</dbReference>
<dbReference type="InterPro" id="IPR020845">
    <property type="entry name" value="AMP-binding_CS"/>
</dbReference>
<keyword evidence="3" id="KW-0276">Fatty acid metabolism</keyword>
<feature type="domain" description="AMP-dependent synthetase/ligase" evidence="6">
    <location>
        <begin position="16"/>
        <end position="419"/>
    </location>
</feature>
<dbReference type="Pfam" id="PF00501">
    <property type="entry name" value="AMP-binding"/>
    <property type="match status" value="1"/>
</dbReference>
<keyword evidence="2 7" id="KW-0436">Ligase</keyword>
<comment type="caution">
    <text evidence="7">The sequence shown here is derived from an EMBL/GenBank/DDBJ whole genome shotgun (WGS) entry which is preliminary data.</text>
</comment>
<gene>
    <name evidence="7" type="ORF">M2280_001863</name>
</gene>
<evidence type="ECO:0000259" key="6">
    <source>
        <dbReference type="Pfam" id="PF00501"/>
    </source>
</evidence>
<dbReference type="EMBL" id="JARXVC010000004">
    <property type="protein sequence ID" value="MDH6280650.1"/>
    <property type="molecule type" value="Genomic_DNA"/>
</dbReference>
<dbReference type="Proteomes" id="UP001160334">
    <property type="component" value="Unassembled WGS sequence"/>
</dbReference>
<protein>
    <recommendedName>
        <fullName evidence="5">Acyl-CoA synthetase</fullName>
    </recommendedName>
</protein>
<evidence type="ECO:0000313" key="8">
    <source>
        <dbReference type="Proteomes" id="UP001160334"/>
    </source>
</evidence>
<keyword evidence="4" id="KW-0443">Lipid metabolism</keyword>
<evidence type="ECO:0000256" key="1">
    <source>
        <dbReference type="ARBA" id="ARBA00006432"/>
    </source>
</evidence>
<dbReference type="GO" id="GO:0004467">
    <property type="term" value="F:long-chain fatty acid-CoA ligase activity"/>
    <property type="evidence" value="ECO:0007669"/>
    <property type="project" value="UniProtKB-EC"/>
</dbReference>
<comment type="similarity">
    <text evidence="1">Belongs to the ATP-dependent AMP-binding enzyme family.</text>
</comment>
<dbReference type="PANTHER" id="PTHR43272:SF32">
    <property type="entry name" value="AMP-DEPENDENT SYNTHETASE_LIGASE DOMAIN-CONTAINING PROTEIN"/>
    <property type="match status" value="1"/>
</dbReference>
<dbReference type="CDD" id="cd05907">
    <property type="entry name" value="VL_LC_FACS_like"/>
    <property type="match status" value="1"/>
</dbReference>
<dbReference type="InterPro" id="IPR000873">
    <property type="entry name" value="AMP-dep_synth/lig_dom"/>
</dbReference>
<dbReference type="Pfam" id="PF23562">
    <property type="entry name" value="AMP-binding_C_3"/>
    <property type="match status" value="1"/>
</dbReference>
<keyword evidence="8" id="KW-1185">Reference proteome</keyword>
<proteinExistence type="inferred from homology"/>
<evidence type="ECO:0000256" key="5">
    <source>
        <dbReference type="ARBA" id="ARBA00032875"/>
    </source>
</evidence>
<dbReference type="PROSITE" id="PS00455">
    <property type="entry name" value="AMP_BINDING"/>
    <property type="match status" value="1"/>
</dbReference>